<keyword evidence="5" id="KW-1185">Reference proteome</keyword>
<dbReference type="Proteomes" id="UP001250932">
    <property type="component" value="Unassembled WGS sequence"/>
</dbReference>
<dbReference type="InterPro" id="IPR000644">
    <property type="entry name" value="CBS_dom"/>
</dbReference>
<organism evidence="4 5">
    <name type="scientific">Candidatus Nitronereus thalassa</name>
    <dbReference type="NCBI Taxonomy" id="3020898"/>
    <lineage>
        <taxon>Bacteria</taxon>
        <taxon>Pseudomonadati</taxon>
        <taxon>Nitrospirota</taxon>
        <taxon>Nitrospiria</taxon>
        <taxon>Nitrospirales</taxon>
        <taxon>Nitrospiraceae</taxon>
        <taxon>Candidatus Nitronereus</taxon>
    </lineage>
</organism>
<dbReference type="PANTHER" id="PTHR43080">
    <property type="entry name" value="CBS DOMAIN-CONTAINING PROTEIN CBSX3, MITOCHONDRIAL"/>
    <property type="match status" value="1"/>
</dbReference>
<evidence type="ECO:0000256" key="1">
    <source>
        <dbReference type="ARBA" id="ARBA00023122"/>
    </source>
</evidence>
<keyword evidence="1 2" id="KW-0129">CBS domain</keyword>
<evidence type="ECO:0000256" key="2">
    <source>
        <dbReference type="PROSITE-ProRule" id="PRU00703"/>
    </source>
</evidence>
<evidence type="ECO:0000259" key="3">
    <source>
        <dbReference type="PROSITE" id="PS51371"/>
    </source>
</evidence>
<dbReference type="RefSeq" id="WP_313833259.1">
    <property type="nucleotide sequence ID" value="NZ_JAQOUE010000001.1"/>
</dbReference>
<dbReference type="Gene3D" id="3.10.580.10">
    <property type="entry name" value="CBS-domain"/>
    <property type="match status" value="1"/>
</dbReference>
<gene>
    <name evidence="4" type="ORF">PPG34_10595</name>
</gene>
<feature type="domain" description="CBS" evidence="3">
    <location>
        <begin position="16"/>
        <end position="72"/>
    </location>
</feature>
<comment type="caution">
    <text evidence="4">The sequence shown here is derived from an EMBL/GenBank/DDBJ whole genome shotgun (WGS) entry which is preliminary data.</text>
</comment>
<sequence>MAMKDKGLNQVASEVMNPRVITATRGTNVNILVRQLLTGQFSGLPVVEDDGEVVGIVSEFDVIQALLNGQDLTMLKAEDIMNTPAVCVTEESPLIHVLQLMIEHRIIRLPVVRNRKLVGMISRPNILSQMVDVTVPKAHVLPVCYWCERICDDVQSQPHQEIWCDLAEYLQRHGVSSVEITFSPKFCPSCAPVIRHLMEGSTPAH</sequence>
<proteinExistence type="predicted"/>
<accession>A0ABU3K8U4</accession>
<name>A0ABU3K8U4_9BACT</name>
<evidence type="ECO:0000313" key="5">
    <source>
        <dbReference type="Proteomes" id="UP001250932"/>
    </source>
</evidence>
<dbReference type="InterPro" id="IPR046342">
    <property type="entry name" value="CBS_dom_sf"/>
</dbReference>
<dbReference type="Pfam" id="PF00571">
    <property type="entry name" value="CBS"/>
    <property type="match status" value="2"/>
</dbReference>
<reference evidence="4 5" key="1">
    <citation type="journal article" date="2023" name="ISME J.">
        <title>Cultivation and genomic characterization of novel and ubiquitous marine nitrite-oxidizing bacteria from the Nitrospirales.</title>
        <authorList>
            <person name="Mueller A.J."/>
            <person name="Daebeler A."/>
            <person name="Herbold C.W."/>
            <person name="Kirkegaard R.H."/>
            <person name="Daims H."/>
        </authorList>
    </citation>
    <scope>NUCLEOTIDE SEQUENCE [LARGE SCALE GENOMIC DNA]</scope>
    <source>
        <strain evidence="4 5">EB</strain>
    </source>
</reference>
<evidence type="ECO:0000313" key="4">
    <source>
        <dbReference type="EMBL" id="MDT7042801.1"/>
    </source>
</evidence>
<dbReference type="PROSITE" id="PS51371">
    <property type="entry name" value="CBS"/>
    <property type="match status" value="2"/>
</dbReference>
<dbReference type="SMART" id="SM00116">
    <property type="entry name" value="CBS"/>
    <property type="match status" value="2"/>
</dbReference>
<dbReference type="InterPro" id="IPR051257">
    <property type="entry name" value="Diverse_CBS-Domain"/>
</dbReference>
<dbReference type="SUPFAM" id="SSF54631">
    <property type="entry name" value="CBS-domain pair"/>
    <property type="match status" value="1"/>
</dbReference>
<feature type="domain" description="CBS" evidence="3">
    <location>
        <begin position="81"/>
        <end position="137"/>
    </location>
</feature>
<dbReference type="PANTHER" id="PTHR43080:SF2">
    <property type="entry name" value="CBS DOMAIN-CONTAINING PROTEIN"/>
    <property type="match status" value="1"/>
</dbReference>
<dbReference type="EMBL" id="JAQOUE010000001">
    <property type="protein sequence ID" value="MDT7042801.1"/>
    <property type="molecule type" value="Genomic_DNA"/>
</dbReference>
<protein>
    <submittedName>
        <fullName evidence="4">CBS domain-containing protein</fullName>
    </submittedName>
</protein>